<name>A0A2W7NHB7_9RHOB</name>
<comment type="caution">
    <text evidence="3">The sequence shown here is derived from an EMBL/GenBank/DDBJ whole genome shotgun (WGS) entry which is preliminary data.</text>
</comment>
<keyword evidence="4" id="KW-1185">Reference proteome</keyword>
<evidence type="ECO:0000313" key="3">
    <source>
        <dbReference type="EMBL" id="PZX19821.1"/>
    </source>
</evidence>
<feature type="compositionally biased region" description="Low complexity" evidence="1">
    <location>
        <begin position="520"/>
        <end position="536"/>
    </location>
</feature>
<evidence type="ECO:0000313" key="4">
    <source>
        <dbReference type="Proteomes" id="UP000248916"/>
    </source>
</evidence>
<evidence type="ECO:0000256" key="1">
    <source>
        <dbReference type="SAM" id="MobiDB-lite"/>
    </source>
</evidence>
<proteinExistence type="predicted"/>
<reference evidence="3 4" key="1">
    <citation type="submission" date="2018-06" db="EMBL/GenBank/DDBJ databases">
        <title>Genomic Encyclopedia of Archaeal and Bacterial Type Strains, Phase II (KMG-II): from individual species to whole genera.</title>
        <authorList>
            <person name="Goeker M."/>
        </authorList>
    </citation>
    <scope>NUCLEOTIDE SEQUENCE [LARGE SCALE GENOMIC DNA]</scope>
    <source>
        <strain evidence="3 4">DSM 22009</strain>
    </source>
</reference>
<dbReference type="AlphaFoldDB" id="A0A2W7NHB7"/>
<evidence type="ECO:0000256" key="2">
    <source>
        <dbReference type="SAM" id="Phobius"/>
    </source>
</evidence>
<accession>A0A2W7NHB7</accession>
<protein>
    <recommendedName>
        <fullName evidence="5">Tail length tape measure protein</fullName>
    </recommendedName>
</protein>
<feature type="transmembrane region" description="Helical" evidence="2">
    <location>
        <begin position="171"/>
        <end position="197"/>
    </location>
</feature>
<sequence>MSELDTALILRMEASLAKFENQMARARKAGSDSATRIEKQFANSNRKMAQSAESSARVIGAEMERLKVKYDPAYAASKRYQQALDELNQAQRLGAIETKQYEAALKALDAEHGRVASSATRAAAANTKVATSTRGMSGGIQNVSFQLQDFAVQVGAGTAASVALGQQLPQLLGGFGVLGAVLGAVVAIGIPLAASFFRSGVEAEDLADRADTLRKAVGDYQAAAEGALIPTDELAKKYGTATAAAREFIDALKEITRVDALDALQKSADAIASSFGNLGSSSADELREYGRLIEEYAGRTRDRSSNPDPEMARRVMEIMQANEALGELSTKLDLTYGQAGTVAGALAELASAEGPQEAVDAAQNLLDILETTIGPYEAMNGEAKALYNEIRNAGDQASQLLGTSEGIAPAIGGAVSEAGRLADELGRAVQNAINLSAQGLSDVKRAKIEYEFRDDPVRRAGALAKARAEEEIVIPEGAGGTITNELMDQRRAYVNAAEEAERYRQKVIAWREAEAEAASAAAKSSSSGRKAATKAANKAQRDEERAEKDEEKFFDASDAELASAERRITLIGKTQSEIAELEARYNLLDEAKKRGLDLDARYGGSSETLAQEIDRQSQAIGELAEIYEQASTKADFFAKMQADVQSGILDTILEGESLKGVLGGVAKAFARAAVEAALFSSGPFGSGNAGGGLLGGLFKAMMPARAAGGPVRAGSAYKVGEHGPEPFLPAVNGRILSTAQAQAALRGNDERPNLNVSFAPVINAPGADQGAAQRIERHLAQMERNLPDVIMQTLRNGGNRGAIRKVVR</sequence>
<dbReference type="Proteomes" id="UP000248916">
    <property type="component" value="Unassembled WGS sequence"/>
</dbReference>
<keyword evidence="2" id="KW-0812">Transmembrane</keyword>
<dbReference type="RefSeq" id="WP_111535486.1">
    <property type="nucleotide sequence ID" value="NZ_QKZL01000001.1"/>
</dbReference>
<keyword evidence="2" id="KW-0472">Membrane</keyword>
<organism evidence="3 4">
    <name type="scientific">Palleronia aestuarii</name>
    <dbReference type="NCBI Taxonomy" id="568105"/>
    <lineage>
        <taxon>Bacteria</taxon>
        <taxon>Pseudomonadati</taxon>
        <taxon>Pseudomonadota</taxon>
        <taxon>Alphaproteobacteria</taxon>
        <taxon>Rhodobacterales</taxon>
        <taxon>Roseobacteraceae</taxon>
        <taxon>Palleronia</taxon>
    </lineage>
</organism>
<feature type="compositionally biased region" description="Basic and acidic residues" evidence="1">
    <location>
        <begin position="539"/>
        <end position="555"/>
    </location>
</feature>
<dbReference type="OrthoDB" id="7311517at2"/>
<gene>
    <name evidence="3" type="ORF">LX81_00284</name>
</gene>
<dbReference type="EMBL" id="QKZL01000001">
    <property type="protein sequence ID" value="PZX19821.1"/>
    <property type="molecule type" value="Genomic_DNA"/>
</dbReference>
<feature type="region of interest" description="Disordered" evidence="1">
    <location>
        <begin position="520"/>
        <end position="556"/>
    </location>
</feature>
<evidence type="ECO:0008006" key="5">
    <source>
        <dbReference type="Google" id="ProtNLM"/>
    </source>
</evidence>
<keyword evidence="2" id="KW-1133">Transmembrane helix</keyword>